<evidence type="ECO:0000313" key="10">
    <source>
        <dbReference type="Proteomes" id="UP000502179"/>
    </source>
</evidence>
<evidence type="ECO:0000256" key="5">
    <source>
        <dbReference type="ARBA" id="ARBA00022827"/>
    </source>
</evidence>
<dbReference type="SUPFAM" id="SSF51971">
    <property type="entry name" value="Nucleotide-binding domain"/>
    <property type="match status" value="2"/>
</dbReference>
<evidence type="ECO:0000256" key="3">
    <source>
        <dbReference type="ARBA" id="ARBA00022485"/>
    </source>
</evidence>
<dbReference type="InterPro" id="IPR009051">
    <property type="entry name" value="Helical_ferredxn"/>
</dbReference>
<keyword evidence="5" id="KW-0285">Flavoprotein</keyword>
<comment type="cofactor">
    <cofactor evidence="1">
        <name>FAD</name>
        <dbReference type="ChEBI" id="CHEBI:57692"/>
    </cofactor>
</comment>
<dbReference type="PROSITE" id="PS00198">
    <property type="entry name" value="4FE4S_FER_1"/>
    <property type="match status" value="3"/>
</dbReference>
<dbReference type="Pfam" id="PF14691">
    <property type="entry name" value="Fer4_20"/>
    <property type="match status" value="1"/>
</dbReference>
<dbReference type="PANTHER" id="PTHR43498:SF1">
    <property type="entry name" value="COB--COM HETERODISULFIDE REDUCTASE IRON-SULFUR SUBUNIT A"/>
    <property type="match status" value="1"/>
</dbReference>
<keyword evidence="5" id="KW-0274">FAD</keyword>
<dbReference type="PROSITE" id="PS51379">
    <property type="entry name" value="4FE4S_FER_2"/>
    <property type="match status" value="3"/>
</dbReference>
<dbReference type="GO" id="GO:0046872">
    <property type="term" value="F:metal ion binding"/>
    <property type="evidence" value="ECO:0007669"/>
    <property type="project" value="UniProtKB-KW"/>
</dbReference>
<dbReference type="Gene3D" id="3.50.50.60">
    <property type="entry name" value="FAD/NAD(P)-binding domain"/>
    <property type="match status" value="2"/>
</dbReference>
<keyword evidence="6" id="KW-0560">Oxidoreductase</keyword>
<dbReference type="Pfam" id="PF00037">
    <property type="entry name" value="Fer4"/>
    <property type="match status" value="3"/>
</dbReference>
<dbReference type="PANTHER" id="PTHR43498">
    <property type="entry name" value="FERREDOXIN:COB-COM HETERODISULFIDE REDUCTASE SUBUNIT A"/>
    <property type="match status" value="1"/>
</dbReference>
<dbReference type="InterPro" id="IPR039650">
    <property type="entry name" value="HdrA-like"/>
</dbReference>
<evidence type="ECO:0000256" key="2">
    <source>
        <dbReference type="ARBA" id="ARBA00006561"/>
    </source>
</evidence>
<sequence length="1126" mass="123844">MDRRRTGPRVGVYICHCGVNIASVVRVDEVREFASRLEHVTVARDYKFMCSNVGQELIIRDIKSQGLNRVVVASCSPRMHEKTFREACQRAGLNPYLFQMASIREQVSWVTEDLDLATEKAKDLLKAAVYRVVQHKPLSPQIVEIKDQVLVVGAGIAGIEAALKIAEAGKTVYLLEREPSIGGHLARFDKTFPTLDCAACILTPKMVSVGQHEKIRLLTWSEITDLSGYVGHFKVKVRRRPRYVSEERCTGCGACFEVCPVSLPSEFDCRLQNRPAIYKPFPQAVPNVAIIDKQGLSPCRVTCPAGINVHAYVRLASRGKYKEAFAKIMEKVVFPGALGRVCPAYCQRRCSREKAGGAVQIRALKRFIADWYYQNVGPIPPFPVPKKKKDRPVAIVGSGPAGLACAFYLALAGHPVVVFEAEKQPGGMLRYGIPEYRLPNSLLDQEIELIRQAGVEIRCGQRIDPDRIQELREDFAALFLATGLNKEHRLEIPGGDLAGVYYALEFLRRVNTGQINKVGETVAVIGGGNTAIDAARCALRLGARRVTIYYRRTEKEMPAFPQEIAEAREEGIEFEFLVAPLAFEGRDGRLVGLRCQKMRLGRPDRSGRPEPIPLSGSEFTVPAETAILALGQTPDEEFIQGLSLKTKTDGSILVDKATLMTSVPGVFAGGDLVTGSGSVVRAIAQGRKAAFYIDAYLSGQALKGLEFDLRQRPVSTKEVLSRRSPRKSQPITLPRRSLKERLTSFAEVELTLSEKEAQAEANRCLDCAGCCECLECLKVCEAQAIDHQDQGQDLELEVGSIIVATGFKAFDPSGLRRYGYGRLPEVYTSLEFERLNNASGPTRGEIRLKDGRRPESVAIIHCVGSRDEQTHRYCSRVCCLYSMKFAHLVREKTGAEVWEFYIDIRAPGKGYEEFYNRVQEEGVHFIRGRVAEVTDAALYKHEKGKLIVVVEDTLAGVQRRIPTDMVILSVALEPASGAEKIAHLMGINQDADGWFSELHPKLAPVATAADGIFIAGCCQGPKDIPDTVAQAAAAASEALSLIMKGRVELEPTSAVVDPDLCVGCRQCLSVCPFGAITYDTANRICQVNEVLCKGCGLCASTCPSKAIGVRHFGNNEIISELEGILY</sequence>
<dbReference type="KEGG" id="tav:G4V39_00780"/>
<evidence type="ECO:0000256" key="4">
    <source>
        <dbReference type="ARBA" id="ARBA00022723"/>
    </source>
</evidence>
<dbReference type="Pfam" id="PF12831">
    <property type="entry name" value="FAD_oxidored"/>
    <property type="match status" value="1"/>
</dbReference>
<dbReference type="EMBL" id="CP048877">
    <property type="protein sequence ID" value="QIJ70893.1"/>
    <property type="molecule type" value="Genomic_DNA"/>
</dbReference>
<accession>A0A6G7PTY2</accession>
<dbReference type="Pfam" id="PF07992">
    <property type="entry name" value="Pyr_redox_2"/>
    <property type="match status" value="1"/>
</dbReference>
<evidence type="ECO:0000313" key="9">
    <source>
        <dbReference type="EMBL" id="QIJ70893.1"/>
    </source>
</evidence>
<keyword evidence="4" id="KW-0479">Metal-binding</keyword>
<dbReference type="RefSeq" id="WP_166031116.1">
    <property type="nucleotide sequence ID" value="NZ_CP048877.1"/>
</dbReference>
<comment type="similarity">
    <text evidence="2">Belongs to the HdrA family.</text>
</comment>
<dbReference type="Gene3D" id="1.10.1060.10">
    <property type="entry name" value="Alpha-helical ferredoxin"/>
    <property type="match status" value="1"/>
</dbReference>
<dbReference type="InterPro" id="IPR023753">
    <property type="entry name" value="FAD/NAD-binding_dom"/>
</dbReference>
<keyword evidence="3" id="KW-0004">4Fe-4S</keyword>
<name>A0A6G7PTY2_9BACT</name>
<evidence type="ECO:0000256" key="6">
    <source>
        <dbReference type="ARBA" id="ARBA00023002"/>
    </source>
</evidence>
<dbReference type="InterPro" id="IPR017900">
    <property type="entry name" value="4Fe4S_Fe_S_CS"/>
</dbReference>
<evidence type="ECO:0000256" key="1">
    <source>
        <dbReference type="ARBA" id="ARBA00001974"/>
    </source>
</evidence>
<keyword evidence="8" id="KW-0411">Iron-sulfur</keyword>
<dbReference type="AlphaFoldDB" id="A0A6G7PTY2"/>
<dbReference type="PRINTS" id="PR00469">
    <property type="entry name" value="PNDRDTASEII"/>
</dbReference>
<dbReference type="Proteomes" id="UP000502179">
    <property type="component" value="Chromosome"/>
</dbReference>
<reference evidence="9 10" key="1">
    <citation type="submission" date="2020-02" db="EMBL/GenBank/DDBJ databases">
        <title>Genome analysis of Thermosulfuriphilus ammonigenes ST65T, an anaerobic thermophilic chemolithoautotrophic bacterium isolated from a deep-sea hydrothermal vent.</title>
        <authorList>
            <person name="Slobodkina G."/>
            <person name="Allioux M."/>
            <person name="Merkel A."/>
            <person name="Alain K."/>
            <person name="Jebbar M."/>
            <person name="Slobodkin A."/>
        </authorList>
    </citation>
    <scope>NUCLEOTIDE SEQUENCE [LARGE SCALE GENOMIC DNA]</scope>
    <source>
        <strain evidence="9 10">ST65</strain>
    </source>
</reference>
<dbReference type="Gene3D" id="3.40.50.720">
    <property type="entry name" value="NAD(P)-binding Rossmann-like Domain"/>
    <property type="match status" value="1"/>
</dbReference>
<dbReference type="Gene3D" id="3.30.70.20">
    <property type="match status" value="2"/>
</dbReference>
<dbReference type="InterPro" id="IPR028261">
    <property type="entry name" value="DPD_II"/>
</dbReference>
<keyword evidence="7" id="KW-0408">Iron</keyword>
<gene>
    <name evidence="9" type="ORF">G4V39_00780</name>
</gene>
<dbReference type="SUPFAM" id="SSF46548">
    <property type="entry name" value="alpha-helical ferredoxin"/>
    <property type="match status" value="2"/>
</dbReference>
<dbReference type="GO" id="GO:0016491">
    <property type="term" value="F:oxidoreductase activity"/>
    <property type="evidence" value="ECO:0007669"/>
    <property type="project" value="UniProtKB-KW"/>
</dbReference>
<organism evidence="9 10">
    <name type="scientific">Thermosulfuriphilus ammonigenes</name>
    <dbReference type="NCBI Taxonomy" id="1936021"/>
    <lineage>
        <taxon>Bacteria</taxon>
        <taxon>Pseudomonadati</taxon>
        <taxon>Thermodesulfobacteriota</taxon>
        <taxon>Thermodesulfobacteria</taxon>
        <taxon>Thermodesulfobacteriales</taxon>
        <taxon>Thermodesulfobacteriaceae</taxon>
        <taxon>Thermosulfuriphilus</taxon>
    </lineage>
</organism>
<protein>
    <submittedName>
        <fullName evidence="9">FAD-dependent oxidoreductase</fullName>
    </submittedName>
</protein>
<dbReference type="InterPro" id="IPR017896">
    <property type="entry name" value="4Fe4S_Fe-S-bd"/>
</dbReference>
<keyword evidence="10" id="KW-1185">Reference proteome</keyword>
<dbReference type="SUPFAM" id="SSF51905">
    <property type="entry name" value="FAD/NAD(P)-binding domain"/>
    <property type="match status" value="1"/>
</dbReference>
<dbReference type="SUPFAM" id="SSF54862">
    <property type="entry name" value="4Fe-4S ferredoxins"/>
    <property type="match status" value="2"/>
</dbReference>
<dbReference type="PRINTS" id="PR00368">
    <property type="entry name" value="FADPNR"/>
</dbReference>
<dbReference type="InterPro" id="IPR036188">
    <property type="entry name" value="FAD/NAD-bd_sf"/>
</dbReference>
<dbReference type="GO" id="GO:0051539">
    <property type="term" value="F:4 iron, 4 sulfur cluster binding"/>
    <property type="evidence" value="ECO:0007669"/>
    <property type="project" value="UniProtKB-KW"/>
</dbReference>
<evidence type="ECO:0000256" key="7">
    <source>
        <dbReference type="ARBA" id="ARBA00023004"/>
    </source>
</evidence>
<evidence type="ECO:0000256" key="8">
    <source>
        <dbReference type="ARBA" id="ARBA00023014"/>
    </source>
</evidence>
<proteinExistence type="inferred from homology"/>